<keyword evidence="1" id="KW-0597">Phosphoprotein</keyword>
<dbReference type="RefSeq" id="WP_303663172.1">
    <property type="nucleotide sequence ID" value="NZ_DLUI01000145.1"/>
</dbReference>
<dbReference type="InterPro" id="IPR001789">
    <property type="entry name" value="Sig_transdc_resp-reg_receiver"/>
</dbReference>
<evidence type="ECO:0000313" key="4">
    <source>
        <dbReference type="Proteomes" id="UP000228859"/>
    </source>
</evidence>
<feature type="domain" description="Response regulatory" evidence="2">
    <location>
        <begin position="3"/>
        <end position="62"/>
    </location>
</feature>
<feature type="non-terminal residue" evidence="3">
    <location>
        <position position="62"/>
    </location>
</feature>
<proteinExistence type="predicted"/>
<dbReference type="EMBL" id="DLUI01000145">
    <property type="protein sequence ID" value="DAB37638.1"/>
    <property type="molecule type" value="Genomic_DNA"/>
</dbReference>
<dbReference type="Gene3D" id="3.40.50.2300">
    <property type="match status" value="1"/>
</dbReference>
<sequence length="62" mass="6975">MLNILVVDDSLIMRRNITKMIESLGHRVIGEAKDGLESITLYSKLKPDLVTMDITMPEMDGI</sequence>
<dbReference type="PROSITE" id="PS50110">
    <property type="entry name" value="RESPONSE_REGULATORY"/>
    <property type="match status" value="1"/>
</dbReference>
<dbReference type="PANTHER" id="PTHR42872:SF6">
    <property type="entry name" value="PROTEIN-GLUTAMATE METHYLESTERASE_PROTEIN-GLUTAMINE GLUTAMINASE"/>
    <property type="match status" value="1"/>
</dbReference>
<dbReference type="AlphaFoldDB" id="A0A2D3WB42"/>
<comment type="caution">
    <text evidence="3">The sequence shown here is derived from an EMBL/GenBank/DDBJ whole genome shotgun (WGS) entry which is preliminary data.</text>
</comment>
<dbReference type="GO" id="GO:0000160">
    <property type="term" value="P:phosphorelay signal transduction system"/>
    <property type="evidence" value="ECO:0007669"/>
    <property type="project" value="InterPro"/>
</dbReference>
<dbReference type="Proteomes" id="UP000228859">
    <property type="component" value="Unassembled WGS sequence"/>
</dbReference>
<evidence type="ECO:0000313" key="3">
    <source>
        <dbReference type="EMBL" id="DAB37638.1"/>
    </source>
</evidence>
<gene>
    <name evidence="3" type="ORF">CFH83_10190</name>
</gene>
<feature type="modified residue" description="4-aspartylphosphate" evidence="1">
    <location>
        <position position="53"/>
    </location>
</feature>
<evidence type="ECO:0000256" key="1">
    <source>
        <dbReference type="PROSITE-ProRule" id="PRU00169"/>
    </source>
</evidence>
<protein>
    <submittedName>
        <fullName evidence="3">Two-component system response regulator</fullName>
    </submittedName>
</protein>
<reference evidence="3 4" key="1">
    <citation type="journal article" date="2017" name="Front. Microbiol.">
        <title>Comparative Genomic Analysis of the Class Epsilonproteobacteria and Proposed Reclassification to Epsilonbacteraeota (phyl. nov.).</title>
        <authorList>
            <person name="Waite D.W."/>
            <person name="Vanwonterghem I."/>
            <person name="Rinke C."/>
            <person name="Parks D.H."/>
            <person name="Zhang Y."/>
            <person name="Takai K."/>
            <person name="Sievert S.M."/>
            <person name="Simon J."/>
            <person name="Campbell B.J."/>
            <person name="Hanson T.E."/>
            <person name="Woyke T."/>
            <person name="Klotz M.G."/>
            <person name="Hugenholtz P."/>
        </authorList>
    </citation>
    <scope>NUCLEOTIDE SEQUENCE [LARGE SCALE GENOMIC DNA]</scope>
    <source>
        <strain evidence="3">UBA12443</strain>
    </source>
</reference>
<dbReference type="PANTHER" id="PTHR42872">
    <property type="entry name" value="PROTEIN-GLUTAMATE METHYLESTERASE/PROTEIN-GLUTAMINE GLUTAMINASE"/>
    <property type="match status" value="1"/>
</dbReference>
<name>A0A2D3WB42_9BACT</name>
<evidence type="ECO:0000259" key="2">
    <source>
        <dbReference type="PROSITE" id="PS50110"/>
    </source>
</evidence>
<accession>A0A2D3WB42</accession>
<dbReference type="InterPro" id="IPR011006">
    <property type="entry name" value="CheY-like_superfamily"/>
</dbReference>
<organism evidence="3 4">
    <name type="scientific">Sulfuricurvum kujiense</name>
    <dbReference type="NCBI Taxonomy" id="148813"/>
    <lineage>
        <taxon>Bacteria</taxon>
        <taxon>Pseudomonadati</taxon>
        <taxon>Campylobacterota</taxon>
        <taxon>Epsilonproteobacteria</taxon>
        <taxon>Campylobacterales</taxon>
        <taxon>Sulfurimonadaceae</taxon>
        <taxon>Sulfuricurvum</taxon>
    </lineage>
</organism>
<dbReference type="SUPFAM" id="SSF52172">
    <property type="entry name" value="CheY-like"/>
    <property type="match status" value="1"/>
</dbReference>
<dbReference type="Pfam" id="PF00072">
    <property type="entry name" value="Response_reg"/>
    <property type="match status" value="1"/>
</dbReference>